<protein>
    <submittedName>
        <fullName evidence="1">Uncharacterized protein</fullName>
    </submittedName>
</protein>
<accession>A0AAU7JWM9</accession>
<name>A0AAU7JWM9_9MICO</name>
<organism evidence="1">
    <name type="scientific">Pedococcus sp. KACC 23699</name>
    <dbReference type="NCBI Taxonomy" id="3149228"/>
    <lineage>
        <taxon>Bacteria</taxon>
        <taxon>Bacillati</taxon>
        <taxon>Actinomycetota</taxon>
        <taxon>Actinomycetes</taxon>
        <taxon>Micrococcales</taxon>
        <taxon>Intrasporangiaceae</taxon>
        <taxon>Pedococcus</taxon>
    </lineage>
</organism>
<dbReference type="EMBL" id="CP157483">
    <property type="protein sequence ID" value="XBO44730.1"/>
    <property type="molecule type" value="Genomic_DNA"/>
</dbReference>
<evidence type="ECO:0000313" key="1">
    <source>
        <dbReference type="EMBL" id="XBO44730.1"/>
    </source>
</evidence>
<gene>
    <name evidence="1" type="ORF">ABEG17_05135</name>
</gene>
<reference evidence="1" key="1">
    <citation type="submission" date="2024-05" db="EMBL/GenBank/DDBJ databases">
        <authorList>
            <person name="Kim S."/>
            <person name="Heo J."/>
            <person name="Choi H."/>
            <person name="Choi Y."/>
            <person name="Kwon S.-W."/>
            <person name="Kim Y."/>
        </authorList>
    </citation>
    <scope>NUCLEOTIDE SEQUENCE</scope>
    <source>
        <strain evidence="1">KACC 23699</strain>
    </source>
</reference>
<dbReference type="RefSeq" id="WP_406832214.1">
    <property type="nucleotide sequence ID" value="NZ_CP157483.1"/>
</dbReference>
<proteinExistence type="predicted"/>
<sequence length="114" mass="12550">MIEISVDSGGEQYRVRAVKRGNSVRDNGEGATGIGEALVQLIVEGVAERGRQYKVAVLRERARDAAGIAPTKLQLLYLELLPKDADPEPRVDDLRDLVLKGHFDGWAGRRKSLL</sequence>
<dbReference type="AlphaFoldDB" id="A0AAU7JWM9"/>